<feature type="region of interest" description="Disordered" evidence="1">
    <location>
        <begin position="194"/>
        <end position="214"/>
    </location>
</feature>
<dbReference type="EMBL" id="JBJUIK010000007">
    <property type="protein sequence ID" value="KAL3522583.1"/>
    <property type="molecule type" value="Genomic_DNA"/>
</dbReference>
<keyword evidence="4" id="KW-1185">Reference proteome</keyword>
<name>A0ABD2ZTH7_9GENT</name>
<dbReference type="PANTHER" id="PTHR46033:SF8">
    <property type="entry name" value="PROTEIN MAINTENANCE OF MERISTEMS-LIKE"/>
    <property type="match status" value="1"/>
</dbReference>
<sequence>MLPHYCTAGRDIWHGVIYLICWDIVECYLPRRVMRQFGLHQPIPDQTLIGNQTALHLIDRHGPANNDWELTHQQYIDIWGARMDTIEVGLPCVDTTHASGDYMQWYRARTVMYISNPSQCPTFLEGYLGDGARADYLMDSMARLYYMSLDNMIEDNTPNSSTWVQISHFASQSLHAVGESTRLDLRPPPVPVYVRHPHQAHDPHRVGGQHGGSR</sequence>
<evidence type="ECO:0000259" key="2">
    <source>
        <dbReference type="Pfam" id="PF10536"/>
    </source>
</evidence>
<dbReference type="InterPro" id="IPR044824">
    <property type="entry name" value="MAIN-like"/>
</dbReference>
<evidence type="ECO:0000313" key="4">
    <source>
        <dbReference type="Proteomes" id="UP001630127"/>
    </source>
</evidence>
<dbReference type="InterPro" id="IPR019557">
    <property type="entry name" value="AminoTfrase-like_pln_mobile"/>
</dbReference>
<protein>
    <recommendedName>
        <fullName evidence="2">Aminotransferase-like plant mobile domain-containing protein</fullName>
    </recommendedName>
</protein>
<dbReference type="PANTHER" id="PTHR46033">
    <property type="entry name" value="PROTEIN MAIN-LIKE 2"/>
    <property type="match status" value="1"/>
</dbReference>
<dbReference type="Pfam" id="PF10536">
    <property type="entry name" value="PMD"/>
    <property type="match status" value="1"/>
</dbReference>
<comment type="caution">
    <text evidence="3">The sequence shown here is derived from an EMBL/GenBank/DDBJ whole genome shotgun (WGS) entry which is preliminary data.</text>
</comment>
<dbReference type="AlphaFoldDB" id="A0ABD2ZTH7"/>
<evidence type="ECO:0000256" key="1">
    <source>
        <dbReference type="SAM" id="MobiDB-lite"/>
    </source>
</evidence>
<reference evidence="3 4" key="1">
    <citation type="submission" date="2024-11" db="EMBL/GenBank/DDBJ databases">
        <title>A near-complete genome assembly of Cinchona calisaya.</title>
        <authorList>
            <person name="Lian D.C."/>
            <person name="Zhao X.W."/>
            <person name="Wei L."/>
        </authorList>
    </citation>
    <scope>NUCLEOTIDE SEQUENCE [LARGE SCALE GENOMIC DNA]</scope>
    <source>
        <tissue evidence="3">Nenye</tissue>
    </source>
</reference>
<evidence type="ECO:0000313" key="3">
    <source>
        <dbReference type="EMBL" id="KAL3522583.1"/>
    </source>
</evidence>
<feature type="domain" description="Aminotransferase-like plant mobile" evidence="2">
    <location>
        <begin position="5"/>
        <end position="107"/>
    </location>
</feature>
<gene>
    <name evidence="3" type="ORF">ACH5RR_015417</name>
</gene>
<accession>A0ABD2ZTH7</accession>
<organism evidence="3 4">
    <name type="scientific">Cinchona calisaya</name>
    <dbReference type="NCBI Taxonomy" id="153742"/>
    <lineage>
        <taxon>Eukaryota</taxon>
        <taxon>Viridiplantae</taxon>
        <taxon>Streptophyta</taxon>
        <taxon>Embryophyta</taxon>
        <taxon>Tracheophyta</taxon>
        <taxon>Spermatophyta</taxon>
        <taxon>Magnoliopsida</taxon>
        <taxon>eudicotyledons</taxon>
        <taxon>Gunneridae</taxon>
        <taxon>Pentapetalae</taxon>
        <taxon>asterids</taxon>
        <taxon>lamiids</taxon>
        <taxon>Gentianales</taxon>
        <taxon>Rubiaceae</taxon>
        <taxon>Cinchonoideae</taxon>
        <taxon>Cinchoneae</taxon>
        <taxon>Cinchona</taxon>
    </lineage>
</organism>
<dbReference type="Proteomes" id="UP001630127">
    <property type="component" value="Unassembled WGS sequence"/>
</dbReference>
<proteinExistence type="predicted"/>